<gene>
    <name evidence="5" type="ORF">NC653_030289</name>
</gene>
<feature type="repeat" description="TPR" evidence="1">
    <location>
        <begin position="780"/>
        <end position="813"/>
    </location>
</feature>
<feature type="compositionally biased region" description="Basic and acidic residues" evidence="3">
    <location>
        <begin position="391"/>
        <end position="404"/>
    </location>
</feature>
<evidence type="ECO:0000313" key="5">
    <source>
        <dbReference type="EMBL" id="KAJ6974162.1"/>
    </source>
</evidence>
<feature type="region of interest" description="Disordered" evidence="3">
    <location>
        <begin position="943"/>
        <end position="993"/>
    </location>
</feature>
<dbReference type="InterPro" id="IPR011990">
    <property type="entry name" value="TPR-like_helical_dom_sf"/>
</dbReference>
<feature type="compositionally biased region" description="Basic residues" evidence="3">
    <location>
        <begin position="67"/>
        <end position="77"/>
    </location>
</feature>
<feature type="compositionally biased region" description="Acidic residues" evidence="3">
    <location>
        <begin position="367"/>
        <end position="378"/>
    </location>
</feature>
<dbReference type="InterPro" id="IPR019734">
    <property type="entry name" value="TPR_rpt"/>
</dbReference>
<keyword evidence="2" id="KW-0175">Coiled coil</keyword>
<dbReference type="Pfam" id="PF00515">
    <property type="entry name" value="TPR_1"/>
    <property type="match status" value="1"/>
</dbReference>
<dbReference type="SUPFAM" id="SSF48371">
    <property type="entry name" value="ARM repeat"/>
    <property type="match status" value="1"/>
</dbReference>
<dbReference type="Pfam" id="PF21052">
    <property type="entry name" value="EFR3_ARM"/>
    <property type="match status" value="1"/>
</dbReference>
<keyword evidence="6" id="KW-1185">Reference proteome</keyword>
<protein>
    <recommendedName>
        <fullName evidence="4">INO80 complex subunit B-like conserved region domain-containing protein</fullName>
    </recommendedName>
</protein>
<evidence type="ECO:0000313" key="6">
    <source>
        <dbReference type="Proteomes" id="UP001164929"/>
    </source>
</evidence>
<feature type="region of interest" description="Disordered" evidence="3">
    <location>
        <begin position="249"/>
        <end position="275"/>
    </location>
</feature>
<dbReference type="Gene3D" id="1.25.40.10">
    <property type="entry name" value="Tetratricopeptide repeat domain"/>
    <property type="match status" value="1"/>
</dbReference>
<reference evidence="5" key="1">
    <citation type="journal article" date="2023" name="Mol. Ecol. Resour.">
        <title>Chromosome-level genome assembly of a triploid poplar Populus alba 'Berolinensis'.</title>
        <authorList>
            <person name="Chen S."/>
            <person name="Yu Y."/>
            <person name="Wang X."/>
            <person name="Wang S."/>
            <person name="Zhang T."/>
            <person name="Zhou Y."/>
            <person name="He R."/>
            <person name="Meng N."/>
            <person name="Wang Y."/>
            <person name="Liu W."/>
            <person name="Liu Z."/>
            <person name="Liu J."/>
            <person name="Guo Q."/>
            <person name="Huang H."/>
            <person name="Sederoff R.R."/>
            <person name="Wang G."/>
            <person name="Qu G."/>
            <person name="Chen S."/>
        </authorList>
    </citation>
    <scope>NUCLEOTIDE SEQUENCE</scope>
    <source>
        <strain evidence="5">SC-2020</strain>
    </source>
</reference>
<feature type="compositionally biased region" description="Basic and acidic residues" evidence="3">
    <location>
        <begin position="128"/>
        <end position="141"/>
    </location>
</feature>
<dbReference type="GO" id="GO:0031011">
    <property type="term" value="C:Ino80 complex"/>
    <property type="evidence" value="ECO:0007669"/>
    <property type="project" value="InterPro"/>
</dbReference>
<dbReference type="PROSITE" id="PS50005">
    <property type="entry name" value="TPR"/>
    <property type="match status" value="2"/>
</dbReference>
<feature type="compositionally biased region" description="Basic and acidic residues" evidence="3">
    <location>
        <begin position="206"/>
        <end position="223"/>
    </location>
</feature>
<keyword evidence="1" id="KW-0802">TPR repeat</keyword>
<feature type="repeat" description="TPR" evidence="1">
    <location>
        <begin position="888"/>
        <end position="921"/>
    </location>
</feature>
<dbReference type="InterPro" id="IPR007529">
    <property type="entry name" value="Znf_HIT"/>
</dbReference>
<feature type="compositionally biased region" description="Polar residues" evidence="3">
    <location>
        <begin position="966"/>
        <end position="977"/>
    </location>
</feature>
<feature type="region of interest" description="Disordered" evidence="3">
    <location>
        <begin position="720"/>
        <end position="747"/>
    </location>
</feature>
<dbReference type="InterPro" id="IPR049152">
    <property type="entry name" value="EFR3-like_ARM"/>
</dbReference>
<feature type="region of interest" description="Disordered" evidence="3">
    <location>
        <begin position="64"/>
        <end position="167"/>
    </location>
</feature>
<dbReference type="PANTHER" id="PTHR46087:SF11">
    <property type="entry name" value="PROTEIN SEMI-ROLLED LEAF 2"/>
    <property type="match status" value="1"/>
</dbReference>
<dbReference type="PANTHER" id="PTHR46087">
    <property type="entry name" value="PUTATIVE, EXPRESSED-RELATED"/>
    <property type="match status" value="1"/>
</dbReference>
<dbReference type="Proteomes" id="UP001164929">
    <property type="component" value="Chromosome 13"/>
</dbReference>
<feature type="coiled-coil region" evidence="2">
    <location>
        <begin position="441"/>
        <end position="507"/>
    </location>
</feature>
<name>A0AAD6LYL1_9ROSI</name>
<feature type="region of interest" description="Disordered" evidence="3">
    <location>
        <begin position="338"/>
        <end position="440"/>
    </location>
</feature>
<dbReference type="InterPro" id="IPR055296">
    <property type="entry name" value="SRL2-like"/>
</dbReference>
<evidence type="ECO:0000259" key="4">
    <source>
        <dbReference type="SMART" id="SM01406"/>
    </source>
</evidence>
<evidence type="ECO:0000256" key="2">
    <source>
        <dbReference type="SAM" id="Coils"/>
    </source>
</evidence>
<feature type="domain" description="INO80 complex subunit B-like conserved region" evidence="4">
    <location>
        <begin position="449"/>
        <end position="534"/>
    </location>
</feature>
<evidence type="ECO:0000256" key="3">
    <source>
        <dbReference type="SAM" id="MobiDB-lite"/>
    </source>
</evidence>
<dbReference type="SMART" id="SM01406">
    <property type="entry name" value="PAPA-1"/>
    <property type="match status" value="1"/>
</dbReference>
<feature type="compositionally biased region" description="Low complexity" evidence="3">
    <location>
        <begin position="188"/>
        <end position="205"/>
    </location>
</feature>
<dbReference type="SUPFAM" id="SSF48452">
    <property type="entry name" value="TPR-like"/>
    <property type="match status" value="1"/>
</dbReference>
<dbReference type="Pfam" id="PF04438">
    <property type="entry name" value="zf-HIT"/>
    <property type="match status" value="1"/>
</dbReference>
<dbReference type="InterPro" id="IPR016024">
    <property type="entry name" value="ARM-type_fold"/>
</dbReference>
<sequence length="1755" mass="196154">MLPIELYEVNENLFSGYCMDAERIATCFTCCVIWGFIYSVARIRAEPGFCFVLFMEGFGFSDSNSAVRKKRSNTSRRPRNDSHTPSDYIDVSSLSSTPPSETNTMKNEDGGLGESDEASNNCSFRGSNEQRHSGVDSRRSSEGVLAPANWKSTTSSGHVGGFSDGVGNESKVKVKLKVGGITRTINAKSASDGASAVGSSSSKSSRFPDPRQKLIEENLDDNRSFTSGKGSGLRGVPWKDFSRSGLNVRKTDGLRGENLSSKQTDQYEPVRKSKRVPKKRLLDGVLDDGGEDDDEIRYLEKVKTLKISTDYGAEFEDEEGGSRKQRKISRVLKRNVDGLYDVDAGDHGSTRFGKEGKKSKSGRVSEDTDYVEEEELGSDGDPTSKNKKPRKELADLSVDSKKEMTVTTRQRALQTGKDASSGFPSLIEFPNGLPPAPPKKQKEKLTEVEQQLKRAEALQRRRMQVEKANRESEAEAIRKILGQDSTRKKREDKLKKRQEEMAQEKAANAMVLASDHVRWVMGPSGTTVTFPDEMGLPSIFDSKPCSYPPPREKCAAPSCTNPYKYRDSESKLPLCSLQCYKAIHEKVQPLTAYGNVLWVSEGGFKLDPCYIHHPFIHSLELPLPLLSLFIVFVYHYTTHQHPPVRLSSTAVNRKHHPKSDLKQPAATDLIPNPQLLQKPLPPSPTSMARAPGKHGRDQALDFQGFLNDLQDWELLKDTDKKMKKKSQASDMKIGEDERSTGKTSAVDFSSSSGMYDHSRNFDAINRLSNSFAIDESTVDATTEKELGNEYFKQKKYKEAIECYSRSIALSPTAVAYANRAMAYLKIKRQVFPCLIIFVLSCHFIGCFTACEDNFHEDGKIFYFIFFLLRFPEAEDDCTEALNLDDRYIKAYSRRATTRKELGKLKESVEDSEFALKLEPNNQEIKKQYAEEILQKASESLRSSLQGAQKGGRSEASVNGHAVHPVSNVTLRTGASASQKDKAKRNNRTGRQELKASVKELASQAASRAMAEAAKNITPPNSAYQFEVSWRGFSGDRALQAHLLKVTTPSALPQIFKNALSVTILIDIIKCVSSFFINDMDLAVKYLENLTKVPRFDILIMCLPSTDKAAFVFFCCFLILSSHRSASARVSAKRDMGLISRNIFPACESMCVCCPALRSRSRQPVKRYKKLLAEIFPKSLDGHPNERKIVKLCEYAAKNPFRIPKIAKYLEERCYKELRSGHVKFINIVTEAYNKLLCMCKDQMAYFAISLLNVVNELLDKSKQDPLMILGCQTLTRFIYSQADGTYSHNIEKFVHKVCNLARENGNENNKSYLRASSLQCLSAMVWFMAEFSYIFAAFDEIVHVTLDNYEPDEEDDGREDARHNWLDVVRCEGRVADMGSSCMAIRPRPEKKDPSLLTREEIDTPRVWAQICIQRMAELAKESTTMRHVLDPMLVYFDSGHHWVPRQGLAMIVLSDMSYLLESAGHHQLVLAAVIRHLDHKNVALDPQVKSYVIEVAAALAQQIRSGAVLTEIGYVSDLCRHLRKSLQAAVESAGEQESNLNISLQNSIEDCLLEIAKGICDARPLFDTMAIALEKLPSSSGVVTRATIGSLMILAHTISVSSVSCHSQQVFPEVLLVQLLKAMLHPDVKVRVGAHQIFSALLIPSSNHPLREAASWQSGYTCEPKGWHSDTASAFDSISALLEKLRREKDGSKMEKHGNDVNDGYKDRDVVEEDWKQGRARKNSPNFYKISSIIDRTASTTSLSEAVSSSLQVL</sequence>
<dbReference type="SMART" id="SM00028">
    <property type="entry name" value="TPR"/>
    <property type="match status" value="2"/>
</dbReference>
<feature type="region of interest" description="Disordered" evidence="3">
    <location>
        <begin position="188"/>
        <end position="236"/>
    </location>
</feature>
<organism evidence="5 6">
    <name type="scientific">Populus alba x Populus x berolinensis</name>
    <dbReference type="NCBI Taxonomy" id="444605"/>
    <lineage>
        <taxon>Eukaryota</taxon>
        <taxon>Viridiplantae</taxon>
        <taxon>Streptophyta</taxon>
        <taxon>Embryophyta</taxon>
        <taxon>Tracheophyta</taxon>
        <taxon>Spermatophyta</taxon>
        <taxon>Magnoliopsida</taxon>
        <taxon>eudicotyledons</taxon>
        <taxon>Gunneridae</taxon>
        <taxon>Pentapetalae</taxon>
        <taxon>rosids</taxon>
        <taxon>fabids</taxon>
        <taxon>Malpighiales</taxon>
        <taxon>Salicaceae</taxon>
        <taxon>Saliceae</taxon>
        <taxon>Populus</taxon>
    </lineage>
</organism>
<feature type="compositionally biased region" description="Polar residues" evidence="3">
    <location>
        <begin position="118"/>
        <end position="127"/>
    </location>
</feature>
<dbReference type="InterPro" id="IPR006880">
    <property type="entry name" value="INO80B_C"/>
</dbReference>
<accession>A0AAD6LYL1</accession>
<dbReference type="Pfam" id="PF13877">
    <property type="entry name" value="RPAP3_C"/>
    <property type="match status" value="1"/>
</dbReference>
<dbReference type="CDD" id="cd22265">
    <property type="entry name" value="UDM1_RNF168"/>
    <property type="match status" value="1"/>
</dbReference>
<evidence type="ECO:0000256" key="1">
    <source>
        <dbReference type="PROSITE-ProRule" id="PRU00339"/>
    </source>
</evidence>
<dbReference type="InterPro" id="IPR025986">
    <property type="entry name" value="RPAP3-like_C"/>
</dbReference>
<comment type="caution">
    <text evidence="5">The sequence shown here is derived from an EMBL/GenBank/DDBJ whole genome shotgun (WGS) entry which is preliminary data.</text>
</comment>
<dbReference type="CDD" id="cd23021">
    <property type="entry name" value="zf-HIT_IN80B"/>
    <property type="match status" value="1"/>
</dbReference>
<feature type="compositionally biased region" description="Polar residues" evidence="3">
    <location>
        <begin position="92"/>
        <end position="105"/>
    </location>
</feature>
<proteinExistence type="predicted"/>
<feature type="compositionally biased region" description="Low complexity" evidence="3">
    <location>
        <begin position="669"/>
        <end position="678"/>
    </location>
</feature>
<feature type="compositionally biased region" description="Basic and acidic residues" evidence="3">
    <location>
        <begin position="344"/>
        <end position="366"/>
    </location>
</feature>
<feature type="region of interest" description="Disordered" evidence="3">
    <location>
        <begin position="646"/>
        <end position="696"/>
    </location>
</feature>
<dbReference type="Pfam" id="PF04795">
    <property type="entry name" value="PAPA-1"/>
    <property type="match status" value="1"/>
</dbReference>
<dbReference type="EMBL" id="JAQIZT010000013">
    <property type="protein sequence ID" value="KAJ6974162.1"/>
    <property type="molecule type" value="Genomic_DNA"/>
</dbReference>